<evidence type="ECO:0000313" key="2">
    <source>
        <dbReference type="EMBL" id="SVC41820.1"/>
    </source>
</evidence>
<name>A0A382LZ11_9ZZZZ</name>
<reference evidence="2" key="1">
    <citation type="submission" date="2018-05" db="EMBL/GenBank/DDBJ databases">
        <authorList>
            <person name="Lanie J.A."/>
            <person name="Ng W.-L."/>
            <person name="Kazmierczak K.M."/>
            <person name="Andrzejewski T.M."/>
            <person name="Davidsen T.M."/>
            <person name="Wayne K.J."/>
            <person name="Tettelin H."/>
            <person name="Glass J.I."/>
            <person name="Rusch D."/>
            <person name="Podicherti R."/>
            <person name="Tsui H.-C.T."/>
            <person name="Winkler M.E."/>
        </authorList>
    </citation>
    <scope>NUCLEOTIDE SEQUENCE</scope>
</reference>
<protein>
    <recommendedName>
        <fullName evidence="1">UGSC-like domain-containing protein</fullName>
    </recommendedName>
</protein>
<evidence type="ECO:0000259" key="1">
    <source>
        <dbReference type="Pfam" id="PF24696"/>
    </source>
</evidence>
<dbReference type="InterPro" id="IPR057767">
    <property type="entry name" value="UGSC-like_dom"/>
</dbReference>
<dbReference type="EMBL" id="UINC01090142">
    <property type="protein sequence ID" value="SVC41820.1"/>
    <property type="molecule type" value="Genomic_DNA"/>
</dbReference>
<gene>
    <name evidence="2" type="ORF">METZ01_LOCUS294674</name>
</gene>
<dbReference type="Pfam" id="PF24696">
    <property type="entry name" value="UGSC"/>
    <property type="match status" value="1"/>
</dbReference>
<accession>A0A382LZ11</accession>
<proteinExistence type="predicted"/>
<dbReference type="AlphaFoldDB" id="A0A382LZ11"/>
<feature type="domain" description="UGSC-like" evidence="1">
    <location>
        <begin position="6"/>
        <end position="82"/>
    </location>
</feature>
<organism evidence="2">
    <name type="scientific">marine metagenome</name>
    <dbReference type="NCBI Taxonomy" id="408172"/>
    <lineage>
        <taxon>unclassified sequences</taxon>
        <taxon>metagenomes</taxon>
        <taxon>ecological metagenomes</taxon>
    </lineage>
</organism>
<sequence>MAAALGEAAPRLDTLDGKTVGFISNGKEGTIGFFSHLGQMLKEDYGVSDVILRVKSNYSAPADAAIVNEISQWDAVISGIGD</sequence>